<dbReference type="AlphaFoldDB" id="F9S3E2"/>
<reference evidence="1 2" key="1">
    <citation type="journal article" date="2012" name="Int. J. Syst. Evol. Microbiol.">
        <title>Vibrio caribbeanicus sp. nov., isolated from the marine sponge Scleritoderma cyanea.</title>
        <authorList>
            <person name="Hoffmann M."/>
            <person name="Monday S.R."/>
            <person name="Allard M.W."/>
            <person name="Strain E.A."/>
            <person name="Whittaker P."/>
            <person name="Naum M."/>
            <person name="McCarthy P.J."/>
            <person name="Lopez J.V."/>
            <person name="Fischer M."/>
            <person name="Brown E.W."/>
        </authorList>
    </citation>
    <scope>NUCLEOTIDE SEQUENCE [LARGE SCALE GENOMIC DNA]</scope>
    <source>
        <strain evidence="1 2">ATCC 700023</strain>
    </source>
</reference>
<protein>
    <submittedName>
        <fullName evidence="1">Uncharacterized protein</fullName>
    </submittedName>
</protein>
<evidence type="ECO:0000313" key="1">
    <source>
        <dbReference type="EMBL" id="EGU38166.1"/>
    </source>
</evidence>
<gene>
    <name evidence="1" type="ORF">VII00023_19559</name>
</gene>
<dbReference type="Proteomes" id="UP000004605">
    <property type="component" value="Unassembled WGS sequence"/>
</dbReference>
<keyword evidence="2" id="KW-1185">Reference proteome</keyword>
<sequence>MQFETNEHTRQVQVKNHVENDDQRNWLVDLPKQVKASEPLDINRDVFLWM</sequence>
<name>F9S3E2_9VIBR</name>
<dbReference type="EMBL" id="AFWF01000175">
    <property type="protein sequence ID" value="EGU38166.1"/>
    <property type="molecule type" value="Genomic_DNA"/>
</dbReference>
<organism evidence="1 2">
    <name type="scientific">Vibrio ichthyoenteri ATCC 700023</name>
    <dbReference type="NCBI Taxonomy" id="870968"/>
    <lineage>
        <taxon>Bacteria</taxon>
        <taxon>Pseudomonadati</taxon>
        <taxon>Pseudomonadota</taxon>
        <taxon>Gammaproteobacteria</taxon>
        <taxon>Vibrionales</taxon>
        <taxon>Vibrionaceae</taxon>
        <taxon>Vibrio</taxon>
    </lineage>
</organism>
<comment type="caution">
    <text evidence="1">The sequence shown here is derived from an EMBL/GenBank/DDBJ whole genome shotgun (WGS) entry which is preliminary data.</text>
</comment>
<accession>F9S3E2</accession>
<evidence type="ECO:0000313" key="2">
    <source>
        <dbReference type="Proteomes" id="UP000004605"/>
    </source>
</evidence>
<proteinExistence type="predicted"/>
<dbReference type="RefSeq" id="WP_006712596.1">
    <property type="nucleotide sequence ID" value="NZ_AFWF01000175.1"/>
</dbReference>